<feature type="transmembrane region" description="Helical" evidence="8">
    <location>
        <begin position="6"/>
        <end position="25"/>
    </location>
</feature>
<evidence type="ECO:0000313" key="11">
    <source>
        <dbReference type="EMBL" id="MEJ1248654.1"/>
    </source>
</evidence>
<evidence type="ECO:0000256" key="9">
    <source>
        <dbReference type="RuleBase" id="RU362042"/>
    </source>
</evidence>
<feature type="transmembrane region" description="Helical" evidence="8">
    <location>
        <begin position="46"/>
        <end position="64"/>
    </location>
</feature>
<accession>A0AAW9R205</accession>
<dbReference type="Pfam" id="PF10502">
    <property type="entry name" value="Peptidase_S26"/>
    <property type="match status" value="1"/>
</dbReference>
<proteinExistence type="inferred from homology"/>
<dbReference type="NCBIfam" id="TIGR02227">
    <property type="entry name" value="sigpep_I_bact"/>
    <property type="match status" value="1"/>
</dbReference>
<evidence type="ECO:0000256" key="3">
    <source>
        <dbReference type="ARBA" id="ARBA00013208"/>
    </source>
</evidence>
<feature type="active site" evidence="7">
    <location>
        <position position="74"/>
    </location>
</feature>
<dbReference type="GO" id="GO:0016020">
    <property type="term" value="C:membrane"/>
    <property type="evidence" value="ECO:0007669"/>
    <property type="project" value="UniProtKB-SubCell"/>
</dbReference>
<comment type="caution">
    <text evidence="11">The sequence shown here is derived from an EMBL/GenBank/DDBJ whole genome shotgun (WGS) entry which is preliminary data.</text>
</comment>
<evidence type="ECO:0000256" key="5">
    <source>
        <dbReference type="ARBA" id="ARBA00022670"/>
    </source>
</evidence>
<evidence type="ECO:0000256" key="2">
    <source>
        <dbReference type="ARBA" id="ARBA00009370"/>
    </source>
</evidence>
<name>A0AAW9R205_9GAMM</name>
<dbReference type="GO" id="GO:0004252">
    <property type="term" value="F:serine-type endopeptidase activity"/>
    <property type="evidence" value="ECO:0007669"/>
    <property type="project" value="InterPro"/>
</dbReference>
<evidence type="ECO:0000256" key="7">
    <source>
        <dbReference type="PIRSR" id="PIRSR600223-1"/>
    </source>
</evidence>
<dbReference type="Gene3D" id="2.10.109.10">
    <property type="entry name" value="Umud Fragment, subunit A"/>
    <property type="match status" value="1"/>
</dbReference>
<dbReference type="InterPro" id="IPR000223">
    <property type="entry name" value="Pept_S26A_signal_pept_1"/>
</dbReference>
<dbReference type="PROSITE" id="PS00761">
    <property type="entry name" value="SPASE_I_3"/>
    <property type="match status" value="1"/>
</dbReference>
<evidence type="ECO:0000256" key="6">
    <source>
        <dbReference type="ARBA" id="ARBA00022801"/>
    </source>
</evidence>
<keyword evidence="8" id="KW-0812">Transmembrane</keyword>
<evidence type="ECO:0000259" key="10">
    <source>
        <dbReference type="Pfam" id="PF10502"/>
    </source>
</evidence>
<keyword evidence="5 8" id="KW-0645">Protease</keyword>
<dbReference type="GO" id="GO:0009003">
    <property type="term" value="F:signal peptidase activity"/>
    <property type="evidence" value="ECO:0007669"/>
    <property type="project" value="UniProtKB-EC"/>
</dbReference>
<organism evidence="11 12">
    <name type="scientific">Denitratimonas tolerans</name>
    <dbReference type="NCBI Taxonomy" id="1338420"/>
    <lineage>
        <taxon>Bacteria</taxon>
        <taxon>Pseudomonadati</taxon>
        <taxon>Pseudomonadota</taxon>
        <taxon>Gammaproteobacteria</taxon>
        <taxon>Lysobacterales</taxon>
        <taxon>Lysobacteraceae</taxon>
        <taxon>Denitratimonas</taxon>
    </lineage>
</organism>
<dbReference type="PROSITE" id="PS00501">
    <property type="entry name" value="SPASE_I_1"/>
    <property type="match status" value="1"/>
</dbReference>
<dbReference type="GO" id="GO:0006465">
    <property type="term" value="P:signal peptide processing"/>
    <property type="evidence" value="ECO:0007669"/>
    <property type="project" value="InterPro"/>
</dbReference>
<keyword evidence="12" id="KW-1185">Reference proteome</keyword>
<gene>
    <name evidence="11" type="primary">lepB</name>
    <name evidence="11" type="ORF">WB794_03055</name>
</gene>
<dbReference type="PANTHER" id="PTHR43390">
    <property type="entry name" value="SIGNAL PEPTIDASE I"/>
    <property type="match status" value="1"/>
</dbReference>
<dbReference type="SUPFAM" id="SSF51306">
    <property type="entry name" value="LexA/Signal peptidase"/>
    <property type="match status" value="1"/>
</dbReference>
<dbReference type="EMBL" id="JBBDHC010000003">
    <property type="protein sequence ID" value="MEJ1248654.1"/>
    <property type="molecule type" value="Genomic_DNA"/>
</dbReference>
<dbReference type="InterPro" id="IPR036286">
    <property type="entry name" value="LexA/Signal_pep-like_sf"/>
</dbReference>
<dbReference type="InterPro" id="IPR019758">
    <property type="entry name" value="Pept_S26A_signal_pept_1_CS"/>
</dbReference>
<sequence>MPVYFNFSAFLVLATALTGVIWLIDHLTFGRKRKAEGRKEPLLVEYARSFFPVLLIVLVLRSFLAEPFRIPSNSMMPTLLTGDFILVNKFGYGIRLPVTDTKIIPLGEPERGDVVVFRYPENPREDYIKRVVGLPGDVVEYRNKVLRVNGEFVAAVREGAYVGVGSGREMTGAEAFSEQLGEVSHKILIDPRVQRGSVGEGSWTVPDGHYFVMGDNRDNSLDSRYWGFVPEKNLVGKAFFIWMNWDGKNGGIDFSRLGTVIH</sequence>
<evidence type="ECO:0000256" key="4">
    <source>
        <dbReference type="ARBA" id="ARBA00019232"/>
    </source>
</evidence>
<comment type="similarity">
    <text evidence="2 9">Belongs to the peptidase S26 family.</text>
</comment>
<comment type="catalytic activity">
    <reaction evidence="1 8">
        <text>Cleavage of hydrophobic, N-terminal signal or leader sequences from secreted and periplasmic proteins.</text>
        <dbReference type="EC" id="3.4.21.89"/>
    </reaction>
</comment>
<reference evidence="11 12" key="1">
    <citation type="journal article" date="2016" name="Antonie Van Leeuwenhoek">
        <title>Denitratimonas tolerans gen. nov., sp. nov., a denitrifying bacterium isolated from a bioreactor for tannery wastewater treatment.</title>
        <authorList>
            <person name="Han S.I."/>
            <person name="Kim J.O."/>
            <person name="Lee Y.R."/>
            <person name="Ekpeghere K.I."/>
            <person name="Koh S.C."/>
            <person name="Whang K.S."/>
        </authorList>
    </citation>
    <scope>NUCLEOTIDE SEQUENCE [LARGE SCALE GENOMIC DNA]</scope>
    <source>
        <strain evidence="11 12">KACC 17565</strain>
    </source>
</reference>
<dbReference type="InterPro" id="IPR019757">
    <property type="entry name" value="Pept_S26A_signal_pept_1_Lys-AS"/>
</dbReference>
<evidence type="ECO:0000256" key="1">
    <source>
        <dbReference type="ARBA" id="ARBA00000677"/>
    </source>
</evidence>
<dbReference type="RefSeq" id="WP_337334373.1">
    <property type="nucleotide sequence ID" value="NZ_JBBDHC010000003.1"/>
</dbReference>
<feature type="active site" evidence="7">
    <location>
        <position position="129"/>
    </location>
</feature>
<comment type="subcellular location">
    <subcellularLocation>
        <location evidence="9">Membrane</location>
        <topology evidence="9">Multi-pass membrane protein</topology>
    </subcellularLocation>
</comment>
<keyword evidence="8" id="KW-1133">Transmembrane helix</keyword>
<dbReference type="InterPro" id="IPR019533">
    <property type="entry name" value="Peptidase_S26"/>
</dbReference>
<evidence type="ECO:0000256" key="8">
    <source>
        <dbReference type="RuleBase" id="RU003993"/>
    </source>
</evidence>
<keyword evidence="6 8" id="KW-0378">Hydrolase</keyword>
<dbReference type="Proteomes" id="UP001364472">
    <property type="component" value="Unassembled WGS sequence"/>
</dbReference>
<dbReference type="InterPro" id="IPR019756">
    <property type="entry name" value="Pept_S26A_signal_pept_1_Ser-AS"/>
</dbReference>
<dbReference type="PROSITE" id="PS00760">
    <property type="entry name" value="SPASE_I_2"/>
    <property type="match status" value="1"/>
</dbReference>
<dbReference type="PRINTS" id="PR00727">
    <property type="entry name" value="LEADERPTASE"/>
</dbReference>
<evidence type="ECO:0000313" key="12">
    <source>
        <dbReference type="Proteomes" id="UP001364472"/>
    </source>
</evidence>
<dbReference type="PANTHER" id="PTHR43390:SF1">
    <property type="entry name" value="CHLOROPLAST PROCESSING PEPTIDASE"/>
    <property type="match status" value="1"/>
</dbReference>
<keyword evidence="8" id="KW-0472">Membrane</keyword>
<feature type="domain" description="Peptidase S26" evidence="10">
    <location>
        <begin position="44"/>
        <end position="243"/>
    </location>
</feature>
<dbReference type="EC" id="3.4.21.89" evidence="3 8"/>
<dbReference type="CDD" id="cd06530">
    <property type="entry name" value="S26_SPase_I"/>
    <property type="match status" value="1"/>
</dbReference>
<protein>
    <recommendedName>
        <fullName evidence="4 8">Signal peptidase I</fullName>
        <ecNumber evidence="3 8">3.4.21.89</ecNumber>
    </recommendedName>
</protein>
<dbReference type="AlphaFoldDB" id="A0AAW9R205"/>